<proteinExistence type="predicted"/>
<keyword evidence="1" id="KW-0812">Transmembrane</keyword>
<keyword evidence="3" id="KW-1185">Reference proteome</keyword>
<dbReference type="RefSeq" id="WP_212703319.1">
    <property type="nucleotide sequence ID" value="NZ_CP073581.1"/>
</dbReference>
<evidence type="ECO:0000313" key="3">
    <source>
        <dbReference type="Proteomes" id="UP000683291"/>
    </source>
</evidence>
<organism evidence="2 3">
    <name type="scientific">Sulfitobacter albidus</name>
    <dbReference type="NCBI Taxonomy" id="2829501"/>
    <lineage>
        <taxon>Bacteria</taxon>
        <taxon>Pseudomonadati</taxon>
        <taxon>Pseudomonadota</taxon>
        <taxon>Alphaproteobacteria</taxon>
        <taxon>Rhodobacterales</taxon>
        <taxon>Roseobacteraceae</taxon>
        <taxon>Sulfitobacter</taxon>
    </lineage>
</organism>
<keyword evidence="1" id="KW-1133">Transmembrane helix</keyword>
<evidence type="ECO:0000256" key="1">
    <source>
        <dbReference type="SAM" id="Phobius"/>
    </source>
</evidence>
<gene>
    <name evidence="2" type="ORF">KDD17_08705</name>
</gene>
<keyword evidence="1" id="KW-0472">Membrane</keyword>
<protein>
    <submittedName>
        <fullName evidence="2">Uncharacterized protein</fullName>
    </submittedName>
</protein>
<reference evidence="2" key="1">
    <citation type="submission" date="2021-04" db="EMBL/GenBank/DDBJ databases">
        <title>Complete genome sequence for Sulfitobacter sp. strain JK7-1.</title>
        <authorList>
            <person name="Park S.-J."/>
        </authorList>
    </citation>
    <scope>NUCLEOTIDE SEQUENCE</scope>
    <source>
        <strain evidence="2">JK7-1</strain>
    </source>
</reference>
<evidence type="ECO:0000313" key="2">
    <source>
        <dbReference type="EMBL" id="QUJ75114.1"/>
    </source>
</evidence>
<dbReference type="KEGG" id="sual:KDD17_08705"/>
<dbReference type="AlphaFoldDB" id="A0A975JAX2"/>
<name>A0A975JAX2_9RHOB</name>
<accession>A0A975JAX2</accession>
<dbReference type="EMBL" id="CP073581">
    <property type="protein sequence ID" value="QUJ75114.1"/>
    <property type="molecule type" value="Genomic_DNA"/>
</dbReference>
<feature type="transmembrane region" description="Helical" evidence="1">
    <location>
        <begin position="52"/>
        <end position="73"/>
    </location>
</feature>
<sequence length="83" mass="8528">MTALILSFVVGLLAGTVNALYAKPILLGWLAVTCGIIGPKLLMPGSTIPGGMSAAGLMVALPLCVLMGWLLALSVTHLRKRVA</sequence>
<dbReference type="Proteomes" id="UP000683291">
    <property type="component" value="Chromosome 1"/>
</dbReference>